<gene>
    <name evidence="2" type="ORF">A4D02_05490</name>
</gene>
<evidence type="ECO:0000259" key="1">
    <source>
        <dbReference type="Pfam" id="PF04993"/>
    </source>
</evidence>
<evidence type="ECO:0000313" key="2">
    <source>
        <dbReference type="EMBL" id="OQP48174.1"/>
    </source>
</evidence>
<dbReference type="InterPro" id="IPR007076">
    <property type="entry name" value="TfoX_N"/>
</dbReference>
<dbReference type="SUPFAM" id="SSF159894">
    <property type="entry name" value="YgaC/TfoX-N like"/>
    <property type="match status" value="1"/>
</dbReference>
<dbReference type="GO" id="GO:0008168">
    <property type="term" value="F:methyltransferase activity"/>
    <property type="evidence" value="ECO:0007669"/>
    <property type="project" value="UniProtKB-KW"/>
</dbReference>
<feature type="domain" description="TfoX N-terminal" evidence="1">
    <location>
        <begin position="22"/>
        <end position="103"/>
    </location>
</feature>
<proteinExistence type="predicted"/>
<dbReference type="Proteomes" id="UP000192277">
    <property type="component" value="Unassembled WGS sequence"/>
</dbReference>
<keyword evidence="2" id="KW-0489">Methyltransferase</keyword>
<dbReference type="Pfam" id="PF04993">
    <property type="entry name" value="TfoX_N"/>
    <property type="match status" value="1"/>
</dbReference>
<reference evidence="2 3" key="1">
    <citation type="submission" date="2016-04" db="EMBL/GenBank/DDBJ databases">
        <authorList>
            <person name="Chen L."/>
            <person name="Zhuang W."/>
            <person name="Wang G."/>
        </authorList>
    </citation>
    <scope>NUCLEOTIDE SEQUENCE [LARGE SCALE GENOMIC DNA]</scope>
    <source>
        <strain evidence="3">GR20</strain>
    </source>
</reference>
<keyword evidence="2" id="KW-0808">Transferase</keyword>
<name>A0ABX3NVA9_9BACT</name>
<comment type="caution">
    <text evidence="2">The sequence shown here is derived from an EMBL/GenBank/DDBJ whole genome shotgun (WGS) entry which is preliminary data.</text>
</comment>
<dbReference type="GO" id="GO:0032259">
    <property type="term" value="P:methylation"/>
    <property type="evidence" value="ECO:0007669"/>
    <property type="project" value="UniProtKB-KW"/>
</dbReference>
<sequence length="119" mass="13854">MAYDLKLADRIREYLVQFPKLKIDEKEMFRGLTFMVNGKMCVSVSGENLMCRFDPALTEEVAEKNGYQPMIMKGKEYKGYCYIHPEGFKSKKDFEYWVGLCVAFNEKAKASKKAKPKKK</sequence>
<keyword evidence="3" id="KW-1185">Reference proteome</keyword>
<dbReference type="Gene3D" id="3.30.1460.30">
    <property type="entry name" value="YgaC/TfoX-N like chaperone"/>
    <property type="match status" value="1"/>
</dbReference>
<evidence type="ECO:0000313" key="3">
    <source>
        <dbReference type="Proteomes" id="UP000192277"/>
    </source>
</evidence>
<accession>A0ABX3NVA9</accession>
<dbReference type="RefSeq" id="WP_014221355.1">
    <property type="nucleotide sequence ID" value="NZ_LWBO01000012.1"/>
</dbReference>
<protein>
    <submittedName>
        <fullName evidence="2">RNA methyltransferase</fullName>
    </submittedName>
</protein>
<organism evidence="2 3">
    <name type="scientific">Niastella koreensis</name>
    <dbReference type="NCBI Taxonomy" id="354356"/>
    <lineage>
        <taxon>Bacteria</taxon>
        <taxon>Pseudomonadati</taxon>
        <taxon>Bacteroidota</taxon>
        <taxon>Chitinophagia</taxon>
        <taxon>Chitinophagales</taxon>
        <taxon>Chitinophagaceae</taxon>
        <taxon>Niastella</taxon>
    </lineage>
</organism>
<dbReference type="EMBL" id="LWBO01000012">
    <property type="protein sequence ID" value="OQP48174.1"/>
    <property type="molecule type" value="Genomic_DNA"/>
</dbReference>